<dbReference type="OrthoDB" id="241541at2"/>
<dbReference type="EMBL" id="CP036525">
    <property type="protein sequence ID" value="QDT05635.1"/>
    <property type="molecule type" value="Genomic_DNA"/>
</dbReference>
<dbReference type="InterPro" id="IPR027558">
    <property type="entry name" value="Pre_pil_HX9DG_C"/>
</dbReference>
<accession>A0A517NET0</accession>
<dbReference type="Proteomes" id="UP000318538">
    <property type="component" value="Chromosome"/>
</dbReference>
<dbReference type="AlphaFoldDB" id="A0A517NET0"/>
<dbReference type="InterPro" id="IPR012902">
    <property type="entry name" value="N_methyl_site"/>
</dbReference>
<evidence type="ECO:0000313" key="3">
    <source>
        <dbReference type="Proteomes" id="UP000318538"/>
    </source>
</evidence>
<dbReference type="NCBIfam" id="TIGR04294">
    <property type="entry name" value="pre_pil_HX9DG"/>
    <property type="match status" value="1"/>
</dbReference>
<gene>
    <name evidence="2" type="ORF">K227x_40360</name>
</gene>
<dbReference type="SUPFAM" id="SSF54523">
    <property type="entry name" value="Pili subunits"/>
    <property type="match status" value="1"/>
</dbReference>
<reference evidence="2 3" key="1">
    <citation type="submission" date="2019-02" db="EMBL/GenBank/DDBJ databases">
        <title>Deep-cultivation of Planctomycetes and their phenomic and genomic characterization uncovers novel biology.</title>
        <authorList>
            <person name="Wiegand S."/>
            <person name="Jogler M."/>
            <person name="Boedeker C."/>
            <person name="Pinto D."/>
            <person name="Vollmers J."/>
            <person name="Rivas-Marin E."/>
            <person name="Kohn T."/>
            <person name="Peeters S.H."/>
            <person name="Heuer A."/>
            <person name="Rast P."/>
            <person name="Oberbeckmann S."/>
            <person name="Bunk B."/>
            <person name="Jeske O."/>
            <person name="Meyerdierks A."/>
            <person name="Storesund J.E."/>
            <person name="Kallscheuer N."/>
            <person name="Luecker S."/>
            <person name="Lage O.M."/>
            <person name="Pohl T."/>
            <person name="Merkel B.J."/>
            <person name="Hornburger P."/>
            <person name="Mueller R.-W."/>
            <person name="Bruemmer F."/>
            <person name="Labrenz M."/>
            <person name="Spormann A.M."/>
            <person name="Op den Camp H."/>
            <person name="Overmann J."/>
            <person name="Amann R."/>
            <person name="Jetten M.S.M."/>
            <person name="Mascher T."/>
            <person name="Medema M.H."/>
            <person name="Devos D.P."/>
            <person name="Kaster A.-K."/>
            <person name="Ovreas L."/>
            <person name="Rohde M."/>
            <person name="Galperin M.Y."/>
            <person name="Jogler C."/>
        </authorList>
    </citation>
    <scope>NUCLEOTIDE SEQUENCE [LARGE SCALE GENOMIC DNA]</scope>
    <source>
        <strain evidence="2 3">K22_7</strain>
    </source>
</reference>
<dbReference type="PANTHER" id="PTHR30093:SF2">
    <property type="entry name" value="TYPE II SECRETION SYSTEM PROTEIN H"/>
    <property type="match status" value="1"/>
</dbReference>
<dbReference type="Gene3D" id="3.30.700.10">
    <property type="entry name" value="Glycoprotein, Type 4 Pilin"/>
    <property type="match status" value="1"/>
</dbReference>
<dbReference type="InterPro" id="IPR045584">
    <property type="entry name" value="Pilin-like"/>
</dbReference>
<proteinExistence type="predicted"/>
<dbReference type="NCBIfam" id="TIGR02532">
    <property type="entry name" value="IV_pilin_GFxxxE"/>
    <property type="match status" value="1"/>
</dbReference>
<name>A0A517NET0_9BACT</name>
<protein>
    <recommendedName>
        <fullName evidence="1">DUF1559 domain-containing protein</fullName>
    </recommendedName>
</protein>
<sequence length="398" mass="42486">MKNNSRLHSAFTLVELLVVIAIIGVLVGLLLPAVQAAREAARRMSCSNNAKQMGLAFHNYHSAFNKFPMQLGGTYQYGKLNVPGLNAGGTTRISAAGNNRFRLSFLIGLLPYFEQQAMWEQISNPLADGIPTDPWPAMGPAPWTTTYSPWMTDLPMLRCPSDPGVGGGTLGRTNYGVCLGDATHRVDTGIINFTNNQWSNGIEADAMGSNRGMFINRRYTGFRDVLDGLSNTIMAAEMTTDLGDRDTRTAPRNSADWTAMHGGTLPCTSSIDPERPQFWLSAATNVLAGNQTRGARWADGAPIYTSFVTILAPNSPVCLGGADSSSGEISASSRHQGGVHVIMGDGAVKFVTDSIEAGDKNSPKVRYGTGYPQPGSASPFGLWGALGTRAAKETVGEF</sequence>
<evidence type="ECO:0000259" key="1">
    <source>
        <dbReference type="Pfam" id="PF07596"/>
    </source>
</evidence>
<evidence type="ECO:0000313" key="2">
    <source>
        <dbReference type="EMBL" id="QDT05635.1"/>
    </source>
</evidence>
<feature type="domain" description="DUF1559" evidence="1">
    <location>
        <begin position="35"/>
        <end position="357"/>
    </location>
</feature>
<dbReference type="PANTHER" id="PTHR30093">
    <property type="entry name" value="GENERAL SECRETION PATHWAY PROTEIN G"/>
    <property type="match status" value="1"/>
</dbReference>
<dbReference type="InterPro" id="IPR011453">
    <property type="entry name" value="DUF1559"/>
</dbReference>
<dbReference type="KEGG" id="rlc:K227x_40360"/>
<keyword evidence="3" id="KW-1185">Reference proteome</keyword>
<dbReference type="RefSeq" id="WP_145171866.1">
    <property type="nucleotide sequence ID" value="NZ_CP036525.1"/>
</dbReference>
<dbReference type="Pfam" id="PF07963">
    <property type="entry name" value="N_methyl"/>
    <property type="match status" value="1"/>
</dbReference>
<dbReference type="Pfam" id="PF07596">
    <property type="entry name" value="SBP_bac_10"/>
    <property type="match status" value="1"/>
</dbReference>
<organism evidence="2 3">
    <name type="scientific">Rubripirellula lacrimiformis</name>
    <dbReference type="NCBI Taxonomy" id="1930273"/>
    <lineage>
        <taxon>Bacteria</taxon>
        <taxon>Pseudomonadati</taxon>
        <taxon>Planctomycetota</taxon>
        <taxon>Planctomycetia</taxon>
        <taxon>Pirellulales</taxon>
        <taxon>Pirellulaceae</taxon>
        <taxon>Rubripirellula</taxon>
    </lineage>
</organism>